<evidence type="ECO:0000259" key="4">
    <source>
        <dbReference type="Pfam" id="PF07833"/>
    </source>
</evidence>
<dbReference type="SUPFAM" id="SSF50685">
    <property type="entry name" value="Barwin-like endoglucanases"/>
    <property type="match status" value="1"/>
</dbReference>
<dbReference type="Pfam" id="PF07833">
    <property type="entry name" value="Cu_amine_oxidN1"/>
    <property type="match status" value="1"/>
</dbReference>
<protein>
    <submittedName>
        <fullName evidence="5">Stalk domain-containing protein</fullName>
    </submittedName>
</protein>
<dbReference type="EMBL" id="JBHTGQ010000006">
    <property type="protein sequence ID" value="MFC7748951.1"/>
    <property type="molecule type" value="Genomic_DNA"/>
</dbReference>
<feature type="chain" id="PRO_5047108250" evidence="2">
    <location>
        <begin position="34"/>
        <end position="274"/>
    </location>
</feature>
<keyword evidence="6" id="KW-1185">Reference proteome</keyword>
<dbReference type="Proteomes" id="UP001596528">
    <property type="component" value="Unassembled WGS sequence"/>
</dbReference>
<sequence length="274" mass="29423">MLLTGRFSKTVYAAAVSAALLTGASLPAKSAYASSDVRVQINDRLISFPEAQPFLDEDQRLYVPIRFVAEQLGLDIDWEKTGKQQYEVKLAGPDTVIEWATGNNRPLVNGKPKSAGAKAKFLNGRVFMPFRFVAEATGNRVDWDAKSRTAIVSTDGGTYKAAAVPGPVLGPEMTFRATAYSASPEENGGWGAVDYFGNPLELGTIAVDPSVIPLGTKVYVTGYKHDGLPAGGFYAEARDIGGAIKGDRIDIFIPGPRSEAFKFGVQDVTLRIVK</sequence>
<evidence type="ECO:0000313" key="5">
    <source>
        <dbReference type="EMBL" id="MFC7748951.1"/>
    </source>
</evidence>
<gene>
    <name evidence="5" type="ORF">ACFQWB_03185</name>
</gene>
<dbReference type="InterPro" id="IPR012854">
    <property type="entry name" value="Cu_amine_oxidase-like_N"/>
</dbReference>
<keyword evidence="1 2" id="KW-0732">Signal</keyword>
<feature type="domain" description="Copper amine oxidase-like N-terminal" evidence="4">
    <location>
        <begin position="41"/>
        <end position="151"/>
    </location>
</feature>
<evidence type="ECO:0000256" key="1">
    <source>
        <dbReference type="ARBA" id="ARBA00022729"/>
    </source>
</evidence>
<evidence type="ECO:0000313" key="6">
    <source>
        <dbReference type="Proteomes" id="UP001596528"/>
    </source>
</evidence>
<reference evidence="6" key="1">
    <citation type="journal article" date="2019" name="Int. J. Syst. Evol. Microbiol.">
        <title>The Global Catalogue of Microorganisms (GCM) 10K type strain sequencing project: providing services to taxonomists for standard genome sequencing and annotation.</title>
        <authorList>
            <consortium name="The Broad Institute Genomics Platform"/>
            <consortium name="The Broad Institute Genome Sequencing Center for Infectious Disease"/>
            <person name="Wu L."/>
            <person name="Ma J."/>
        </authorList>
    </citation>
    <scope>NUCLEOTIDE SEQUENCE [LARGE SCALE GENOMIC DNA]</scope>
    <source>
        <strain evidence="6">JCM 18657</strain>
    </source>
</reference>
<proteinExistence type="predicted"/>
<dbReference type="RefSeq" id="WP_138790584.1">
    <property type="nucleotide sequence ID" value="NZ_JBHTGQ010000006.1"/>
</dbReference>
<evidence type="ECO:0000259" key="3">
    <source>
        <dbReference type="Pfam" id="PF06725"/>
    </source>
</evidence>
<accession>A0ABW2UYG3</accession>
<dbReference type="InterPro" id="IPR036908">
    <property type="entry name" value="RlpA-like_sf"/>
</dbReference>
<dbReference type="InterPro" id="IPR010611">
    <property type="entry name" value="3D_dom"/>
</dbReference>
<dbReference type="Gene3D" id="3.30.457.10">
    <property type="entry name" value="Copper amine oxidase-like, N-terminal domain"/>
    <property type="match status" value="1"/>
</dbReference>
<name>A0ABW2UYG3_9BACL</name>
<dbReference type="InterPro" id="IPR036582">
    <property type="entry name" value="Mao_N_sf"/>
</dbReference>
<dbReference type="Gene3D" id="2.40.40.10">
    <property type="entry name" value="RlpA-like domain"/>
    <property type="match status" value="1"/>
</dbReference>
<dbReference type="PANTHER" id="PTHR39160">
    <property type="entry name" value="CELL WALL-BINDING PROTEIN YOCH"/>
    <property type="match status" value="1"/>
</dbReference>
<dbReference type="InterPro" id="IPR059180">
    <property type="entry name" value="3D_YorM"/>
</dbReference>
<evidence type="ECO:0000256" key="2">
    <source>
        <dbReference type="SAM" id="SignalP"/>
    </source>
</evidence>
<dbReference type="CDD" id="cd14667">
    <property type="entry name" value="3D_containing_proteins"/>
    <property type="match status" value="1"/>
</dbReference>
<dbReference type="InterPro" id="IPR051933">
    <property type="entry name" value="Resuscitation_pf_RpfB"/>
</dbReference>
<feature type="signal peptide" evidence="2">
    <location>
        <begin position="1"/>
        <end position="33"/>
    </location>
</feature>
<dbReference type="Pfam" id="PF06725">
    <property type="entry name" value="3D"/>
    <property type="match status" value="1"/>
</dbReference>
<feature type="domain" description="3D" evidence="3">
    <location>
        <begin position="204"/>
        <end position="270"/>
    </location>
</feature>
<dbReference type="PANTHER" id="PTHR39160:SF4">
    <property type="entry name" value="RESUSCITATION-PROMOTING FACTOR RPFB"/>
    <property type="match status" value="1"/>
</dbReference>
<comment type="caution">
    <text evidence="5">The sequence shown here is derived from an EMBL/GenBank/DDBJ whole genome shotgun (WGS) entry which is preliminary data.</text>
</comment>
<organism evidence="5 6">
    <name type="scientific">Paenibacillus thermoaerophilus</name>
    <dbReference type="NCBI Taxonomy" id="1215385"/>
    <lineage>
        <taxon>Bacteria</taxon>
        <taxon>Bacillati</taxon>
        <taxon>Bacillota</taxon>
        <taxon>Bacilli</taxon>
        <taxon>Bacillales</taxon>
        <taxon>Paenibacillaceae</taxon>
        <taxon>Paenibacillus</taxon>
    </lineage>
</organism>
<dbReference type="SUPFAM" id="SSF55383">
    <property type="entry name" value="Copper amine oxidase, domain N"/>
    <property type="match status" value="1"/>
</dbReference>